<dbReference type="Proteomes" id="UP000595140">
    <property type="component" value="Unassembled WGS sequence"/>
</dbReference>
<protein>
    <submittedName>
        <fullName evidence="2">Uncharacterized protein</fullName>
    </submittedName>
</protein>
<evidence type="ECO:0000313" key="3">
    <source>
        <dbReference type="Proteomes" id="UP000595140"/>
    </source>
</evidence>
<keyword evidence="3" id="KW-1185">Reference proteome</keyword>
<sequence>MVENGSSEDGHEKSKVNNSSTDAKGDNKRKQDGTVSDVHLQHIRMGMLMKDHRQVARQNPRSTQNVKRWVSMSLGHQRIKIKNNR</sequence>
<reference evidence="2 3" key="1">
    <citation type="submission" date="2018-04" db="EMBL/GenBank/DDBJ databases">
        <authorList>
            <person name="Vogel A."/>
        </authorList>
    </citation>
    <scope>NUCLEOTIDE SEQUENCE [LARGE SCALE GENOMIC DNA]</scope>
</reference>
<gene>
    <name evidence="2" type="ORF">CCAM_LOCUS45103</name>
</gene>
<evidence type="ECO:0000256" key="1">
    <source>
        <dbReference type="SAM" id="MobiDB-lite"/>
    </source>
</evidence>
<feature type="region of interest" description="Disordered" evidence="1">
    <location>
        <begin position="1"/>
        <end position="40"/>
    </location>
</feature>
<feature type="compositionally biased region" description="Basic and acidic residues" evidence="1">
    <location>
        <begin position="23"/>
        <end position="32"/>
    </location>
</feature>
<evidence type="ECO:0000313" key="2">
    <source>
        <dbReference type="EMBL" id="VFR03328.1"/>
    </source>
</evidence>
<dbReference type="AlphaFoldDB" id="A0A484NSY6"/>
<proteinExistence type="predicted"/>
<accession>A0A484NSY6</accession>
<dbReference type="EMBL" id="OOIL02006874">
    <property type="protein sequence ID" value="VFR03328.1"/>
    <property type="molecule type" value="Genomic_DNA"/>
</dbReference>
<organism evidence="2 3">
    <name type="scientific">Cuscuta campestris</name>
    <dbReference type="NCBI Taxonomy" id="132261"/>
    <lineage>
        <taxon>Eukaryota</taxon>
        <taxon>Viridiplantae</taxon>
        <taxon>Streptophyta</taxon>
        <taxon>Embryophyta</taxon>
        <taxon>Tracheophyta</taxon>
        <taxon>Spermatophyta</taxon>
        <taxon>Magnoliopsida</taxon>
        <taxon>eudicotyledons</taxon>
        <taxon>Gunneridae</taxon>
        <taxon>Pentapetalae</taxon>
        <taxon>asterids</taxon>
        <taxon>lamiids</taxon>
        <taxon>Solanales</taxon>
        <taxon>Convolvulaceae</taxon>
        <taxon>Cuscuteae</taxon>
        <taxon>Cuscuta</taxon>
        <taxon>Cuscuta subgen. Grammica</taxon>
        <taxon>Cuscuta sect. Cleistogrammica</taxon>
    </lineage>
</organism>
<name>A0A484NSY6_9ASTE</name>